<keyword evidence="6 11" id="KW-0378">Hydrolase</keyword>
<dbReference type="PANTHER" id="PTHR43782">
    <property type="entry name" value="ARGINASE"/>
    <property type="match status" value="1"/>
</dbReference>
<reference evidence="13 14" key="1">
    <citation type="submission" date="2020-08" db="EMBL/GenBank/DDBJ databases">
        <title>Cohnella phylogeny.</title>
        <authorList>
            <person name="Dunlap C."/>
        </authorList>
    </citation>
    <scope>NUCLEOTIDE SEQUENCE [LARGE SCALE GENOMIC DNA]</scope>
    <source>
        <strain evidence="13 14">DSM 103658</strain>
    </source>
</reference>
<dbReference type="Proteomes" id="UP000574133">
    <property type="component" value="Unassembled WGS sequence"/>
</dbReference>
<evidence type="ECO:0000256" key="8">
    <source>
        <dbReference type="ARBA" id="ARBA00047391"/>
    </source>
</evidence>
<evidence type="ECO:0000256" key="5">
    <source>
        <dbReference type="ARBA" id="ARBA00022723"/>
    </source>
</evidence>
<sequence length="421" mass="44297">MAGATSERKRQSSGGDGQGSQSDPREADRVAHHRRSTTGGTPAQTINLIRVPFWLGCGRRGTELGPDSIVEAGLIAQLEALGVEIAVDLEVDCRGLGAEAYDGGASLRAEDSGCPILGARADGDCQVRGAEADGGFPARGDGADGAGLKRNDGKIGAAEAEIQFELEEKDGVGNTLYDDHLRDGDGKVKHLTETKEMSRRVAASVYRAAAACRFSLVLGGDHSAAIGSLAGLTAHYERLGVIWIDAHADINTEETTPSGHMHGMPLAVALGKARFKLTELPGAKLLRPDKLVIVGARDLDPGERELIRAEGIACFTMHDIDRLGMAAVIAKALDIAGRDTDGMHVSFDMDSLDPSEAGGVGTPVRGGLSYREAHLAMELLAESGRVTSLDLVEVNALLDHDRRTAKLAVELASSLFGKRIL</sequence>
<comment type="cofactor">
    <cofactor evidence="11">
        <name>Mn(2+)</name>
        <dbReference type="ChEBI" id="CHEBI:29035"/>
    </cofactor>
    <text evidence="11">Binds 2 manganese ions per subunit.</text>
</comment>
<keyword evidence="4 11" id="KW-0056">Arginine metabolism</keyword>
<dbReference type="PROSITE" id="PS51409">
    <property type="entry name" value="ARGINASE_2"/>
    <property type="match status" value="1"/>
</dbReference>
<dbReference type="SUPFAM" id="SSF52768">
    <property type="entry name" value="Arginase/deacetylase"/>
    <property type="match status" value="2"/>
</dbReference>
<dbReference type="Gene3D" id="3.40.800.10">
    <property type="entry name" value="Ureohydrolase domain"/>
    <property type="match status" value="2"/>
</dbReference>
<dbReference type="NCBIfam" id="TIGR01229">
    <property type="entry name" value="rocF_arginase"/>
    <property type="match status" value="1"/>
</dbReference>
<evidence type="ECO:0000313" key="14">
    <source>
        <dbReference type="Proteomes" id="UP000574133"/>
    </source>
</evidence>
<comment type="caution">
    <text evidence="13">The sequence shown here is derived from an EMBL/GenBank/DDBJ whole genome shotgun (WGS) entry which is preliminary data.</text>
</comment>
<evidence type="ECO:0000256" key="11">
    <source>
        <dbReference type="RuleBase" id="RU361159"/>
    </source>
</evidence>
<keyword evidence="5 11" id="KW-0479">Metal-binding</keyword>
<evidence type="ECO:0000256" key="10">
    <source>
        <dbReference type="PROSITE-ProRule" id="PRU00742"/>
    </source>
</evidence>
<organism evidence="13 14">
    <name type="scientific">Cohnella lubricantis</name>
    <dbReference type="NCBI Taxonomy" id="2163172"/>
    <lineage>
        <taxon>Bacteria</taxon>
        <taxon>Bacillati</taxon>
        <taxon>Bacillota</taxon>
        <taxon>Bacilli</taxon>
        <taxon>Bacillales</taxon>
        <taxon>Paenibacillaceae</taxon>
        <taxon>Cohnella</taxon>
    </lineage>
</organism>
<dbReference type="Pfam" id="PF00491">
    <property type="entry name" value="Arginase"/>
    <property type="match status" value="1"/>
</dbReference>
<comment type="similarity">
    <text evidence="10 11">Belongs to the arginase family.</text>
</comment>
<evidence type="ECO:0000313" key="13">
    <source>
        <dbReference type="EMBL" id="MBB6678596.1"/>
    </source>
</evidence>
<dbReference type="GO" id="GO:0030145">
    <property type="term" value="F:manganese ion binding"/>
    <property type="evidence" value="ECO:0007669"/>
    <property type="project" value="TreeGrafter"/>
</dbReference>
<dbReference type="InterPro" id="IPR006035">
    <property type="entry name" value="Ureohydrolase"/>
</dbReference>
<evidence type="ECO:0000256" key="3">
    <source>
        <dbReference type="ARBA" id="ARBA00018123"/>
    </source>
</evidence>
<dbReference type="FunFam" id="3.40.800.10:FF:000012">
    <property type="entry name" value="Arginase"/>
    <property type="match status" value="1"/>
</dbReference>
<accession>A0A841TEB6</accession>
<keyword evidence="14" id="KW-1185">Reference proteome</keyword>
<comment type="pathway">
    <text evidence="1">Nitrogen metabolism; urea cycle; L-ornithine and urea from L-arginine: step 1/1.</text>
</comment>
<proteinExistence type="inferred from homology"/>
<evidence type="ECO:0000256" key="7">
    <source>
        <dbReference type="ARBA" id="ARBA00023211"/>
    </source>
</evidence>
<dbReference type="GO" id="GO:0004053">
    <property type="term" value="F:arginase activity"/>
    <property type="evidence" value="ECO:0007669"/>
    <property type="project" value="UniProtKB-UniRule"/>
</dbReference>
<gene>
    <name evidence="13" type="primary">rocF</name>
    <name evidence="13" type="ORF">H4Q31_14995</name>
</gene>
<feature type="region of interest" description="Disordered" evidence="12">
    <location>
        <begin position="1"/>
        <end position="43"/>
    </location>
</feature>
<dbReference type="EC" id="3.5.3.1" evidence="2 9"/>
<feature type="compositionally biased region" description="Basic and acidic residues" evidence="12">
    <location>
        <begin position="1"/>
        <end position="10"/>
    </location>
</feature>
<evidence type="ECO:0000256" key="6">
    <source>
        <dbReference type="ARBA" id="ARBA00022801"/>
    </source>
</evidence>
<keyword evidence="7 11" id="KW-0464">Manganese</keyword>
<evidence type="ECO:0000256" key="4">
    <source>
        <dbReference type="ARBA" id="ARBA00022503"/>
    </source>
</evidence>
<evidence type="ECO:0000256" key="12">
    <source>
        <dbReference type="SAM" id="MobiDB-lite"/>
    </source>
</evidence>
<dbReference type="GO" id="GO:0006525">
    <property type="term" value="P:arginine metabolic process"/>
    <property type="evidence" value="ECO:0007669"/>
    <property type="project" value="UniProtKB-KW"/>
</dbReference>
<evidence type="ECO:0000256" key="1">
    <source>
        <dbReference type="ARBA" id="ARBA00005098"/>
    </source>
</evidence>
<dbReference type="PRINTS" id="PR00116">
    <property type="entry name" value="ARGINASE"/>
</dbReference>
<dbReference type="AlphaFoldDB" id="A0A841TEB6"/>
<dbReference type="PANTHER" id="PTHR43782:SF3">
    <property type="entry name" value="ARGINASE"/>
    <property type="match status" value="1"/>
</dbReference>
<dbReference type="InterPro" id="IPR014033">
    <property type="entry name" value="Arginase"/>
</dbReference>
<name>A0A841TEB6_9BACL</name>
<dbReference type="EMBL" id="JACJVN010000057">
    <property type="protein sequence ID" value="MBB6678596.1"/>
    <property type="molecule type" value="Genomic_DNA"/>
</dbReference>
<evidence type="ECO:0000256" key="9">
    <source>
        <dbReference type="NCBIfam" id="TIGR01229"/>
    </source>
</evidence>
<evidence type="ECO:0000256" key="2">
    <source>
        <dbReference type="ARBA" id="ARBA00012168"/>
    </source>
</evidence>
<comment type="catalytic activity">
    <reaction evidence="8 11">
        <text>L-arginine + H2O = urea + L-ornithine</text>
        <dbReference type="Rhea" id="RHEA:20569"/>
        <dbReference type="ChEBI" id="CHEBI:15377"/>
        <dbReference type="ChEBI" id="CHEBI:16199"/>
        <dbReference type="ChEBI" id="CHEBI:32682"/>
        <dbReference type="ChEBI" id="CHEBI:46911"/>
        <dbReference type="EC" id="3.5.3.1"/>
    </reaction>
</comment>
<dbReference type="InterPro" id="IPR023696">
    <property type="entry name" value="Ureohydrolase_dom_sf"/>
</dbReference>
<protein>
    <recommendedName>
        <fullName evidence="3 9">Arginase</fullName>
        <ecNumber evidence="2 9">3.5.3.1</ecNumber>
    </recommendedName>
</protein>
<dbReference type="GO" id="GO:0005737">
    <property type="term" value="C:cytoplasm"/>
    <property type="evidence" value="ECO:0007669"/>
    <property type="project" value="TreeGrafter"/>
</dbReference>
<dbReference type="CDD" id="cd09989">
    <property type="entry name" value="Arginase"/>
    <property type="match status" value="1"/>
</dbReference>